<feature type="transmembrane region" description="Helical" evidence="11">
    <location>
        <begin position="6"/>
        <end position="34"/>
    </location>
</feature>
<dbReference type="InterPro" id="IPR036097">
    <property type="entry name" value="HisK_dim/P_sf"/>
</dbReference>
<evidence type="ECO:0000256" key="6">
    <source>
        <dbReference type="ARBA" id="ARBA00022692"/>
    </source>
</evidence>
<dbReference type="InterPro" id="IPR036890">
    <property type="entry name" value="HATPase_C_sf"/>
</dbReference>
<gene>
    <name evidence="13" type="ORF">CRV04_00290</name>
</gene>
<dbReference type="GO" id="GO:0005886">
    <property type="term" value="C:plasma membrane"/>
    <property type="evidence" value="ECO:0007669"/>
    <property type="project" value="UniProtKB-SubCell"/>
</dbReference>
<comment type="subcellular location">
    <subcellularLocation>
        <location evidence="2">Cell membrane</location>
        <topology evidence="2">Multi-pass membrane protein</topology>
    </subcellularLocation>
</comment>
<keyword evidence="4" id="KW-1003">Cell membrane</keyword>
<evidence type="ECO:0000256" key="1">
    <source>
        <dbReference type="ARBA" id="ARBA00000085"/>
    </source>
</evidence>
<dbReference type="Pfam" id="PF00512">
    <property type="entry name" value="HisKA"/>
    <property type="match status" value="1"/>
</dbReference>
<dbReference type="Gene3D" id="1.10.287.130">
    <property type="match status" value="1"/>
</dbReference>
<evidence type="ECO:0000259" key="12">
    <source>
        <dbReference type="PROSITE" id="PS50109"/>
    </source>
</evidence>
<dbReference type="Gene3D" id="3.30.450.20">
    <property type="entry name" value="PAS domain"/>
    <property type="match status" value="1"/>
</dbReference>
<evidence type="ECO:0000256" key="11">
    <source>
        <dbReference type="SAM" id="Phobius"/>
    </source>
</evidence>
<evidence type="ECO:0000256" key="3">
    <source>
        <dbReference type="ARBA" id="ARBA00012438"/>
    </source>
</evidence>
<dbReference type="EC" id="2.7.13.3" evidence="3"/>
<sequence length="527" mass="62340">MIKVKSIYQLIVYSIIFIIVLISFFTFIIITNAFTELQDKIKMIEQNNLTKQKILIKEDITNTIQFIRYYHEKYKGKKSEVIIQNEVLKALDEMKASKNINDYTFIYLFDGTSVYYPAVKERIGENLYEFTDPNGIKVIKELIDISQKKEGGYIKYLWYKPARKKDIKKISYAIAYEPWNWTIGKGVYLDTVEQIVRQTQDQYDEKISNYVLQITSLTILLILYSIFIYKNATILIANEVREIGKYFKESQNEDKPFNHNKILFTEFRTIVNYANDAMTSIKYRTHLLEDLNKSLEEKVNEKTQELTDILEAQKQFLKKAVHEINTPLSIIQTNIDLLRMQNSDNIHIRNIESGSKIINTIYEDLSYMIKKNRVVYTKTHINFSEYLMSRMEFFNDIALSNQLFFVTNIQRDIVIEFNETELQRIIDNNISNAIKYSFKESPIYIKLLQDAQYVEFQIKTHSKTIYDINKIFNNQFYRENQVKGGFGLGLKIVKEICDDNSVIIDVESHDDETKFTYRFKTYENTPS</sequence>
<feature type="coiled-coil region" evidence="10">
    <location>
        <begin position="285"/>
        <end position="312"/>
    </location>
</feature>
<keyword evidence="8 11" id="KW-1133">Transmembrane helix</keyword>
<accession>A0A4Q0XSZ9</accession>
<keyword evidence="6 11" id="KW-0812">Transmembrane</keyword>
<dbReference type="InterPro" id="IPR033480">
    <property type="entry name" value="sCache_2"/>
</dbReference>
<dbReference type="SUPFAM" id="SSF47384">
    <property type="entry name" value="Homodimeric domain of signal transducing histidine kinase"/>
    <property type="match status" value="1"/>
</dbReference>
<comment type="caution">
    <text evidence="13">The sequence shown here is derived from an EMBL/GenBank/DDBJ whole genome shotgun (WGS) entry which is preliminary data.</text>
</comment>
<comment type="catalytic activity">
    <reaction evidence="1">
        <text>ATP + protein L-histidine = ADP + protein N-phospho-L-histidine.</text>
        <dbReference type="EC" id="2.7.13.3"/>
    </reaction>
</comment>
<keyword evidence="14" id="KW-1185">Reference proteome</keyword>
<keyword evidence="7 13" id="KW-0418">Kinase</keyword>
<feature type="domain" description="Histidine kinase" evidence="12">
    <location>
        <begin position="319"/>
        <end position="523"/>
    </location>
</feature>
<dbReference type="GO" id="GO:0004721">
    <property type="term" value="F:phosphoprotein phosphatase activity"/>
    <property type="evidence" value="ECO:0007669"/>
    <property type="project" value="TreeGrafter"/>
</dbReference>
<dbReference type="RefSeq" id="WP_128994632.1">
    <property type="nucleotide sequence ID" value="NZ_PDKN01000001.1"/>
</dbReference>
<dbReference type="AlphaFoldDB" id="A0A4Q0XSZ9"/>
<dbReference type="Proteomes" id="UP000290657">
    <property type="component" value="Unassembled WGS sequence"/>
</dbReference>
<keyword evidence="10" id="KW-0175">Coiled coil</keyword>
<evidence type="ECO:0000256" key="7">
    <source>
        <dbReference type="ARBA" id="ARBA00022777"/>
    </source>
</evidence>
<evidence type="ECO:0000313" key="14">
    <source>
        <dbReference type="Proteomes" id="UP000290657"/>
    </source>
</evidence>
<dbReference type="SMART" id="SM00388">
    <property type="entry name" value="HisKA"/>
    <property type="match status" value="1"/>
</dbReference>
<organism evidence="13 14">
    <name type="scientific">Candidatus Marinarcus aquaticus</name>
    <dbReference type="NCBI Taxonomy" id="2044504"/>
    <lineage>
        <taxon>Bacteria</taxon>
        <taxon>Pseudomonadati</taxon>
        <taxon>Campylobacterota</taxon>
        <taxon>Epsilonproteobacteria</taxon>
        <taxon>Campylobacterales</taxon>
        <taxon>Arcobacteraceae</taxon>
        <taxon>Candidatus Marinarcus</taxon>
    </lineage>
</organism>
<dbReference type="GO" id="GO:0016036">
    <property type="term" value="P:cellular response to phosphate starvation"/>
    <property type="evidence" value="ECO:0007669"/>
    <property type="project" value="TreeGrafter"/>
</dbReference>
<dbReference type="InterPro" id="IPR004010">
    <property type="entry name" value="Double_Cache_2"/>
</dbReference>
<dbReference type="SUPFAM" id="SSF55874">
    <property type="entry name" value="ATPase domain of HSP90 chaperone/DNA topoisomerase II/histidine kinase"/>
    <property type="match status" value="1"/>
</dbReference>
<evidence type="ECO:0000256" key="4">
    <source>
        <dbReference type="ARBA" id="ARBA00022475"/>
    </source>
</evidence>
<dbReference type="InterPro" id="IPR050351">
    <property type="entry name" value="BphY/WalK/GraS-like"/>
</dbReference>
<dbReference type="InterPro" id="IPR003661">
    <property type="entry name" value="HisK_dim/P_dom"/>
</dbReference>
<dbReference type="CDD" id="cd00082">
    <property type="entry name" value="HisKA"/>
    <property type="match status" value="1"/>
</dbReference>
<dbReference type="Pfam" id="PF08269">
    <property type="entry name" value="dCache_2"/>
    <property type="match status" value="1"/>
</dbReference>
<keyword evidence="5" id="KW-0808">Transferase</keyword>
<dbReference type="SMART" id="SM01049">
    <property type="entry name" value="Cache_2"/>
    <property type="match status" value="1"/>
</dbReference>
<evidence type="ECO:0000256" key="9">
    <source>
        <dbReference type="ARBA" id="ARBA00023136"/>
    </source>
</evidence>
<evidence type="ECO:0000313" key="13">
    <source>
        <dbReference type="EMBL" id="RXJ60496.1"/>
    </source>
</evidence>
<proteinExistence type="predicted"/>
<dbReference type="OrthoDB" id="9761634at2"/>
<evidence type="ECO:0000256" key="2">
    <source>
        <dbReference type="ARBA" id="ARBA00004651"/>
    </source>
</evidence>
<dbReference type="GO" id="GO:0000155">
    <property type="term" value="F:phosphorelay sensor kinase activity"/>
    <property type="evidence" value="ECO:0007669"/>
    <property type="project" value="InterPro"/>
</dbReference>
<protein>
    <recommendedName>
        <fullName evidence="3">histidine kinase</fullName>
        <ecNumber evidence="3">2.7.13.3</ecNumber>
    </recommendedName>
</protein>
<dbReference type="SMART" id="SM00387">
    <property type="entry name" value="HATPase_c"/>
    <property type="match status" value="1"/>
</dbReference>
<evidence type="ECO:0000256" key="5">
    <source>
        <dbReference type="ARBA" id="ARBA00022679"/>
    </source>
</evidence>
<dbReference type="PROSITE" id="PS50109">
    <property type="entry name" value="HIS_KIN"/>
    <property type="match status" value="1"/>
</dbReference>
<dbReference type="EMBL" id="PDKN01000001">
    <property type="protein sequence ID" value="RXJ60496.1"/>
    <property type="molecule type" value="Genomic_DNA"/>
</dbReference>
<name>A0A4Q0XSZ9_9BACT</name>
<feature type="transmembrane region" description="Helical" evidence="11">
    <location>
        <begin position="210"/>
        <end position="229"/>
    </location>
</feature>
<evidence type="ECO:0000256" key="10">
    <source>
        <dbReference type="SAM" id="Coils"/>
    </source>
</evidence>
<dbReference type="PANTHER" id="PTHR45453">
    <property type="entry name" value="PHOSPHATE REGULON SENSOR PROTEIN PHOR"/>
    <property type="match status" value="1"/>
</dbReference>
<dbReference type="InterPro" id="IPR003594">
    <property type="entry name" value="HATPase_dom"/>
</dbReference>
<evidence type="ECO:0000256" key="8">
    <source>
        <dbReference type="ARBA" id="ARBA00022989"/>
    </source>
</evidence>
<keyword evidence="9 11" id="KW-0472">Membrane</keyword>
<dbReference type="Gene3D" id="3.30.565.10">
    <property type="entry name" value="Histidine kinase-like ATPase, C-terminal domain"/>
    <property type="match status" value="1"/>
</dbReference>
<reference evidence="13 14" key="1">
    <citation type="submission" date="2017-10" db="EMBL/GenBank/DDBJ databases">
        <title>Genomics of the genus Arcobacter.</title>
        <authorList>
            <person name="Perez-Cataluna A."/>
            <person name="Figueras M.J."/>
        </authorList>
    </citation>
    <scope>NUCLEOTIDE SEQUENCE [LARGE SCALE GENOMIC DNA]</scope>
    <source>
        <strain evidence="13 14">CECT 8987</strain>
    </source>
</reference>
<dbReference type="InterPro" id="IPR005467">
    <property type="entry name" value="His_kinase_dom"/>
</dbReference>
<dbReference type="Pfam" id="PF02518">
    <property type="entry name" value="HATPase_c"/>
    <property type="match status" value="1"/>
</dbReference>
<dbReference type="PANTHER" id="PTHR45453:SF2">
    <property type="entry name" value="HISTIDINE KINASE"/>
    <property type="match status" value="1"/>
</dbReference>